<dbReference type="Pfam" id="PF01965">
    <property type="entry name" value="DJ-1_PfpI"/>
    <property type="match status" value="1"/>
</dbReference>
<dbReference type="EMBL" id="SMLW01000324">
    <property type="protein sequence ID" value="MTI23888.1"/>
    <property type="molecule type" value="Genomic_DNA"/>
</dbReference>
<keyword evidence="4" id="KW-1133">Transmembrane helix</keyword>
<comment type="caution">
    <text evidence="6">The sequence shown here is derived from an EMBL/GenBank/DDBJ whole genome shotgun (WGS) entry which is preliminary data.</text>
</comment>
<dbReference type="InterPro" id="IPR029062">
    <property type="entry name" value="Class_I_gatase-like"/>
</dbReference>
<accession>A0ABW9RIJ8</accession>
<keyword evidence="2" id="KW-0456">Lyase</keyword>
<evidence type="ECO:0000256" key="3">
    <source>
        <dbReference type="ARBA" id="ARBA00038493"/>
    </source>
</evidence>
<dbReference type="InterPro" id="IPR002818">
    <property type="entry name" value="DJ-1/PfpI"/>
</dbReference>
<dbReference type="Gene3D" id="3.40.50.880">
    <property type="match status" value="1"/>
</dbReference>
<dbReference type="PANTHER" id="PTHR48094:SF11">
    <property type="entry name" value="GLUTATHIONE-INDEPENDENT GLYOXALASE HSP31-RELATED"/>
    <property type="match status" value="1"/>
</dbReference>
<dbReference type="RefSeq" id="WP_155169279.1">
    <property type="nucleotide sequence ID" value="NZ_BAAAFL010000004.1"/>
</dbReference>
<dbReference type="InterPro" id="IPR050325">
    <property type="entry name" value="Prot/Nucl_acid_deglycase"/>
</dbReference>
<evidence type="ECO:0000256" key="4">
    <source>
        <dbReference type="SAM" id="Phobius"/>
    </source>
</evidence>
<feature type="transmembrane region" description="Helical" evidence="4">
    <location>
        <begin position="12"/>
        <end position="30"/>
    </location>
</feature>
<evidence type="ECO:0000259" key="5">
    <source>
        <dbReference type="Pfam" id="PF01965"/>
    </source>
</evidence>
<gene>
    <name evidence="6" type="ORF">E1163_02885</name>
</gene>
<evidence type="ECO:0000313" key="6">
    <source>
        <dbReference type="EMBL" id="MTI23888.1"/>
    </source>
</evidence>
<keyword evidence="4" id="KW-0812">Transmembrane</keyword>
<keyword evidence="1" id="KW-0346">Stress response</keyword>
<keyword evidence="6" id="KW-0315">Glutamine amidotransferase</keyword>
<keyword evidence="7" id="KW-1185">Reference proteome</keyword>
<comment type="similarity">
    <text evidence="3">Belongs to the peptidase C56 family. HSP31-like subfamily.</text>
</comment>
<protein>
    <submittedName>
        <fullName evidence="6">Type 1 glutamine amidotransferase domain-containing protein</fullName>
    </submittedName>
</protein>
<organism evidence="6 7">
    <name type="scientific">Fulvivirga kasyanovii</name>
    <dbReference type="NCBI Taxonomy" id="396812"/>
    <lineage>
        <taxon>Bacteria</taxon>
        <taxon>Pseudomonadati</taxon>
        <taxon>Bacteroidota</taxon>
        <taxon>Cytophagia</taxon>
        <taxon>Cytophagales</taxon>
        <taxon>Fulvivirgaceae</taxon>
        <taxon>Fulvivirga</taxon>
    </lineage>
</organism>
<sequence>MSRKKRIIKRALIVFTGLIVAVVGFGYWFMSLLHPIDSALLNMESTTPGDLSYVMKNRPPYRGKILAVVTSCGTMGESGKATGYEMSELARAYYVFVANGFEVDVASPAGGKPPVVIDDEDMGRFDHAFLNDTVAQNKVSNTLPMQDVNPDDYEAIYFVGGKGTLFDFPQNQHIQSIVRQYHEEGKVVGAVCHGPAALVNVKLNNGHYLLRGRSVSAFTNQEELFLIKDARSIFPFLLQDKLIENGADFKEGYMYLEQVVKDGNLITGQNPWSTWAVAEAMVGQLGYAPKHRNKTGEELSVEVLETFEVHGYDHAIALIDHFSAAEQAPLSRELLAVHSILAAMQWDVVKAVKIIGLLKYAKSVGSRQRQ</sequence>
<reference evidence="6 7" key="1">
    <citation type="submission" date="2019-02" db="EMBL/GenBank/DDBJ databases">
        <authorList>
            <person name="Goldberg S.R."/>
            <person name="Haltli B.A."/>
            <person name="Correa H."/>
            <person name="Russell K.G."/>
        </authorList>
    </citation>
    <scope>NUCLEOTIDE SEQUENCE [LARGE SCALE GENOMIC DNA]</scope>
    <source>
        <strain evidence="6 7">JCM 16186</strain>
    </source>
</reference>
<proteinExistence type="inferred from homology"/>
<keyword evidence="4" id="KW-0472">Membrane</keyword>
<evidence type="ECO:0000313" key="7">
    <source>
        <dbReference type="Proteomes" id="UP000798808"/>
    </source>
</evidence>
<dbReference type="PANTHER" id="PTHR48094">
    <property type="entry name" value="PROTEIN/NUCLEIC ACID DEGLYCASE DJ-1-RELATED"/>
    <property type="match status" value="1"/>
</dbReference>
<dbReference type="Proteomes" id="UP000798808">
    <property type="component" value="Unassembled WGS sequence"/>
</dbReference>
<dbReference type="CDD" id="cd03141">
    <property type="entry name" value="GATase1_Hsp31_like"/>
    <property type="match status" value="1"/>
</dbReference>
<evidence type="ECO:0000256" key="2">
    <source>
        <dbReference type="ARBA" id="ARBA00023239"/>
    </source>
</evidence>
<dbReference type="SUPFAM" id="SSF52317">
    <property type="entry name" value="Class I glutamine amidotransferase-like"/>
    <property type="match status" value="1"/>
</dbReference>
<feature type="domain" description="DJ-1/PfpI" evidence="5">
    <location>
        <begin position="82"/>
        <end position="281"/>
    </location>
</feature>
<evidence type="ECO:0000256" key="1">
    <source>
        <dbReference type="ARBA" id="ARBA00023016"/>
    </source>
</evidence>
<name>A0ABW9RIJ8_9BACT</name>